<dbReference type="OrthoDB" id="5405791at2759"/>
<comment type="caution">
    <text evidence="3">The sequence shown here is derived from an EMBL/GenBank/DDBJ whole genome shotgun (WGS) entry which is preliminary data.</text>
</comment>
<organism evidence="3 4">
    <name type="scientific">Thielaviopsis punctulata</name>
    <dbReference type="NCBI Taxonomy" id="72032"/>
    <lineage>
        <taxon>Eukaryota</taxon>
        <taxon>Fungi</taxon>
        <taxon>Dikarya</taxon>
        <taxon>Ascomycota</taxon>
        <taxon>Pezizomycotina</taxon>
        <taxon>Sordariomycetes</taxon>
        <taxon>Hypocreomycetidae</taxon>
        <taxon>Microascales</taxon>
        <taxon>Ceratocystidaceae</taxon>
        <taxon>Thielaviopsis</taxon>
    </lineage>
</organism>
<dbReference type="EMBL" id="LAEV01000372">
    <property type="protein sequence ID" value="KKA30450.1"/>
    <property type="molecule type" value="Genomic_DNA"/>
</dbReference>
<protein>
    <recommendedName>
        <fullName evidence="2">RING zinc finger-like domain-containing protein</fullName>
    </recommendedName>
</protein>
<gene>
    <name evidence="3" type="ORF">TD95_000628</name>
</gene>
<evidence type="ECO:0000313" key="4">
    <source>
        <dbReference type="Proteomes" id="UP000033483"/>
    </source>
</evidence>
<name>A0A0F4ZJR0_9PEZI</name>
<proteinExistence type="predicted"/>
<keyword evidence="4" id="KW-1185">Reference proteome</keyword>
<accession>A0A0F4ZJR0</accession>
<reference evidence="3 4" key="1">
    <citation type="submission" date="2015-03" db="EMBL/GenBank/DDBJ databases">
        <authorList>
            <person name="Radwan O."/>
            <person name="Al-Naeli F.A."/>
            <person name="Rendon G.A."/>
            <person name="Fields C."/>
        </authorList>
    </citation>
    <scope>NUCLEOTIDE SEQUENCE [LARGE SCALE GENOMIC DNA]</scope>
    <source>
        <strain evidence="3">CR-DP1</strain>
    </source>
</reference>
<feature type="region of interest" description="Disordered" evidence="1">
    <location>
        <begin position="172"/>
        <end position="221"/>
    </location>
</feature>
<dbReference type="Proteomes" id="UP000033483">
    <property type="component" value="Unassembled WGS sequence"/>
</dbReference>
<feature type="domain" description="RING zinc finger-like" evidence="2">
    <location>
        <begin position="375"/>
        <end position="420"/>
    </location>
</feature>
<evidence type="ECO:0000256" key="1">
    <source>
        <dbReference type="SAM" id="MobiDB-lite"/>
    </source>
</evidence>
<feature type="region of interest" description="Disordered" evidence="1">
    <location>
        <begin position="268"/>
        <end position="332"/>
    </location>
</feature>
<dbReference type="InterPro" id="IPR056929">
    <property type="entry name" value="Znf_RING-like"/>
</dbReference>
<dbReference type="AlphaFoldDB" id="A0A0F4ZJR0"/>
<sequence length="435" mass="47526">MPPRAPLTSTFPATEPTNEIICPLSNQDGSQCRKRCVGEKRYRSMQEHIRRAHPDHYIPKLPATETSFNMMVNKRPEPPTSAPTSYPAPPSHPTYGNPLDSPIYPHVHAASALAGLHRVDQDWDNESVRSMPTNFGPPITESNNWKDLELPPITSHANKPAELPNPRALLPSSIIDSSPPGRSSTLPPFMTPMSTQKPRNSYARHRHQKSRNGAIDSIKKLQYEDNRVRKAYSAEPSGADASKRWDELITAAGHAADMDSASVSASYISPKSDYSTSSTPAKTKTYLSQAPQSPVSIPRASLPPTSAGPFQRQPQPHPHSHSQAQSQIHHYQASPLQQALTPPATYAQDGADLLQSVESGDSTGSPSYSTQNIQIYCGACHKTSLLRQSYACTECISGFCAPCVQIMVGDQGSKRSCPKCSTVGGRFKPFQLEIR</sequence>
<feature type="compositionally biased region" description="Pro residues" evidence="1">
    <location>
        <begin position="78"/>
        <end position="92"/>
    </location>
</feature>
<evidence type="ECO:0000259" key="2">
    <source>
        <dbReference type="Pfam" id="PF25080"/>
    </source>
</evidence>
<evidence type="ECO:0000313" key="3">
    <source>
        <dbReference type="EMBL" id="KKA30450.1"/>
    </source>
</evidence>
<feature type="compositionally biased region" description="Low complexity" evidence="1">
    <location>
        <begin position="321"/>
        <end position="332"/>
    </location>
</feature>
<feature type="compositionally biased region" description="Low complexity" evidence="1">
    <location>
        <begin position="172"/>
        <end position="184"/>
    </location>
</feature>
<feature type="compositionally biased region" description="Polar residues" evidence="1">
    <location>
        <begin position="268"/>
        <end position="295"/>
    </location>
</feature>
<dbReference type="Pfam" id="PF25080">
    <property type="entry name" value="zf_RING-like"/>
    <property type="match status" value="1"/>
</dbReference>
<feature type="region of interest" description="Disordered" evidence="1">
    <location>
        <begin position="73"/>
        <end position="97"/>
    </location>
</feature>